<accession>A0ABQ3L268</accession>
<evidence type="ECO:0000259" key="7">
    <source>
        <dbReference type="Pfam" id="PF00327"/>
    </source>
</evidence>
<dbReference type="SUPFAM" id="SSF55129">
    <property type="entry name" value="Ribosomal protein L30p/L7e"/>
    <property type="match status" value="1"/>
</dbReference>
<dbReference type="PANTHER" id="PTHR15892">
    <property type="entry name" value="MITOCHONDRIAL RIBOSOMAL PROTEIN L30"/>
    <property type="match status" value="1"/>
</dbReference>
<dbReference type="PROSITE" id="PS00634">
    <property type="entry name" value="RIBOSOMAL_L30"/>
    <property type="match status" value="1"/>
</dbReference>
<dbReference type="InterPro" id="IPR036919">
    <property type="entry name" value="Ribo_uL30_ferredoxin-like_sf"/>
</dbReference>
<dbReference type="InterPro" id="IPR018038">
    <property type="entry name" value="Ribosomal_uL30_CS"/>
</dbReference>
<evidence type="ECO:0000256" key="6">
    <source>
        <dbReference type="RuleBase" id="RU003734"/>
    </source>
</evidence>
<comment type="similarity">
    <text evidence="1 5 6">Belongs to the universal ribosomal protein uL30 family.</text>
</comment>
<dbReference type="GO" id="GO:0005840">
    <property type="term" value="C:ribosome"/>
    <property type="evidence" value="ECO:0007669"/>
    <property type="project" value="UniProtKB-KW"/>
</dbReference>
<dbReference type="Proteomes" id="UP000659697">
    <property type="component" value="Unassembled WGS sequence"/>
</dbReference>
<evidence type="ECO:0000256" key="3">
    <source>
        <dbReference type="ARBA" id="ARBA00022980"/>
    </source>
</evidence>
<evidence type="ECO:0000256" key="5">
    <source>
        <dbReference type="HAMAP-Rule" id="MF_01371"/>
    </source>
</evidence>
<reference evidence="9" key="1">
    <citation type="journal article" date="2019" name="Int. J. Syst. Evol. Microbiol.">
        <title>The Global Catalogue of Microorganisms (GCM) 10K type strain sequencing project: providing services to taxonomists for standard genome sequencing and annotation.</title>
        <authorList>
            <consortium name="The Broad Institute Genomics Platform"/>
            <consortium name="The Broad Institute Genome Sequencing Center for Infectious Disease"/>
            <person name="Wu L."/>
            <person name="Ma J."/>
        </authorList>
    </citation>
    <scope>NUCLEOTIDE SEQUENCE [LARGE SCALE GENOMIC DNA]</scope>
    <source>
        <strain evidence="9">CGMCC 1.7003</strain>
    </source>
</reference>
<keyword evidence="4 5" id="KW-0687">Ribonucleoprotein</keyword>
<dbReference type="InterPro" id="IPR005996">
    <property type="entry name" value="Ribosomal_uL30_bac-type"/>
</dbReference>
<dbReference type="PANTHER" id="PTHR15892:SF2">
    <property type="entry name" value="LARGE RIBOSOMAL SUBUNIT PROTEIN UL30M"/>
    <property type="match status" value="1"/>
</dbReference>
<sequence>MTKKTIKVTQLKSSIGRLPRHKASLLGLGLRRIGHTVEVEDTPSVRGMINAVYYMVKVEE</sequence>
<protein>
    <recommendedName>
        <fullName evidence="5">Large ribosomal subunit protein uL30</fullName>
    </recommendedName>
</protein>
<gene>
    <name evidence="5 8" type="primary">rpmD</name>
    <name evidence="8" type="ORF">GCM10010919_34230</name>
</gene>
<keyword evidence="9" id="KW-1185">Reference proteome</keyword>
<evidence type="ECO:0000256" key="1">
    <source>
        <dbReference type="ARBA" id="ARBA00007594"/>
    </source>
</evidence>
<evidence type="ECO:0000313" key="8">
    <source>
        <dbReference type="EMBL" id="GHG78129.1"/>
    </source>
</evidence>
<keyword evidence="3 5" id="KW-0689">Ribosomal protein</keyword>
<evidence type="ECO:0000256" key="2">
    <source>
        <dbReference type="ARBA" id="ARBA00011838"/>
    </source>
</evidence>
<dbReference type="HAMAP" id="MF_01371_B">
    <property type="entry name" value="Ribosomal_uL30_B"/>
    <property type="match status" value="1"/>
</dbReference>
<comment type="caution">
    <text evidence="8">The sequence shown here is derived from an EMBL/GenBank/DDBJ whole genome shotgun (WGS) entry which is preliminary data.</text>
</comment>
<evidence type="ECO:0000256" key="4">
    <source>
        <dbReference type="ARBA" id="ARBA00023274"/>
    </source>
</evidence>
<name>A0ABQ3L268_9ALTE</name>
<feature type="domain" description="Large ribosomal subunit protein uL30-like ferredoxin-like fold" evidence="7">
    <location>
        <begin position="6"/>
        <end position="56"/>
    </location>
</feature>
<dbReference type="RefSeq" id="WP_189434358.1">
    <property type="nucleotide sequence ID" value="NZ_BNAO01000014.1"/>
</dbReference>
<dbReference type="CDD" id="cd01658">
    <property type="entry name" value="Ribosomal_L30"/>
    <property type="match status" value="1"/>
</dbReference>
<organism evidence="8 9">
    <name type="scientific">Alishewanella longhuensis</name>
    <dbReference type="NCBI Taxonomy" id="1091037"/>
    <lineage>
        <taxon>Bacteria</taxon>
        <taxon>Pseudomonadati</taxon>
        <taxon>Pseudomonadota</taxon>
        <taxon>Gammaproteobacteria</taxon>
        <taxon>Alteromonadales</taxon>
        <taxon>Alteromonadaceae</taxon>
        <taxon>Alishewanella</taxon>
    </lineage>
</organism>
<dbReference type="NCBIfam" id="TIGR01308">
    <property type="entry name" value="rpmD_bact"/>
    <property type="match status" value="1"/>
</dbReference>
<proteinExistence type="inferred from homology"/>
<dbReference type="Pfam" id="PF00327">
    <property type="entry name" value="Ribosomal_L30"/>
    <property type="match status" value="1"/>
</dbReference>
<dbReference type="EMBL" id="BNAO01000014">
    <property type="protein sequence ID" value="GHG78129.1"/>
    <property type="molecule type" value="Genomic_DNA"/>
</dbReference>
<dbReference type="Gene3D" id="3.30.1390.20">
    <property type="entry name" value="Ribosomal protein L30, ferredoxin-like fold domain"/>
    <property type="match status" value="1"/>
</dbReference>
<evidence type="ECO:0000313" key="9">
    <source>
        <dbReference type="Proteomes" id="UP000659697"/>
    </source>
</evidence>
<dbReference type="PIRSF" id="PIRSF002211">
    <property type="entry name" value="Ribosomal_L30_bac-type"/>
    <property type="match status" value="1"/>
</dbReference>
<dbReference type="InterPro" id="IPR016082">
    <property type="entry name" value="Ribosomal_uL30_ferredoxin-like"/>
</dbReference>
<comment type="subunit">
    <text evidence="2 5">Part of the 50S ribosomal subunit.</text>
</comment>